<dbReference type="InterPro" id="IPR003439">
    <property type="entry name" value="ABC_transporter-like_ATP-bd"/>
</dbReference>
<evidence type="ECO:0000259" key="6">
    <source>
        <dbReference type="PROSITE" id="PS50893"/>
    </source>
</evidence>
<keyword evidence="5" id="KW-0406">Ion transport</keyword>
<dbReference type="GO" id="GO:0006829">
    <property type="term" value="P:zinc ion transport"/>
    <property type="evidence" value="ECO:0007669"/>
    <property type="project" value="UniProtKB-KW"/>
</dbReference>
<dbReference type="GO" id="GO:0016887">
    <property type="term" value="F:ATP hydrolysis activity"/>
    <property type="evidence" value="ECO:0007669"/>
    <property type="project" value="InterPro"/>
</dbReference>
<dbReference type="InterPro" id="IPR050153">
    <property type="entry name" value="Metal_Ion_Import_ABC"/>
</dbReference>
<evidence type="ECO:0000256" key="2">
    <source>
        <dbReference type="ARBA" id="ARBA00022741"/>
    </source>
</evidence>
<dbReference type="InterPro" id="IPR003593">
    <property type="entry name" value="AAA+_ATPase"/>
</dbReference>
<keyword evidence="4" id="KW-0864">Zinc transport</keyword>
<evidence type="ECO:0000256" key="1">
    <source>
        <dbReference type="ARBA" id="ARBA00022448"/>
    </source>
</evidence>
<protein>
    <submittedName>
        <fullName evidence="7">Zinc transport system ATP-binding protein</fullName>
    </submittedName>
</protein>
<evidence type="ECO:0000256" key="4">
    <source>
        <dbReference type="ARBA" id="ARBA00022906"/>
    </source>
</evidence>
<proteinExistence type="predicted"/>
<evidence type="ECO:0000256" key="3">
    <source>
        <dbReference type="ARBA" id="ARBA00022840"/>
    </source>
</evidence>
<feature type="domain" description="ABC transporter" evidence="6">
    <location>
        <begin position="5"/>
        <end position="246"/>
    </location>
</feature>
<dbReference type="EMBL" id="FNAP01000009">
    <property type="protein sequence ID" value="SDE62400.1"/>
    <property type="molecule type" value="Genomic_DNA"/>
</dbReference>
<sequence>MPPVIAFEDVSFRYDGTWAVEDVSFEVAEGAFVAVLGPNGGGKTTLAKLITGLLRPTTGRVRVFGDDPARSARRIGYVPQAATISPAFPISAGDLVALGLVGDERAGSWIGPWRGRNTRKAVLEALTAVEMDAFIDRPIGALSGGQRQRVLIARALVGAPDVLVLDEPTASIDPVGKSCIVELLDRLAADRTVILISHDLATAVPQATAVTCVNRQVVYNPEPMLTEPMLQLIYGVHRANCPMGTFIHDMAHVLPMSGMRTPHPEPADA</sequence>
<dbReference type="OrthoDB" id="9806726at2"/>
<dbReference type="GO" id="GO:0005524">
    <property type="term" value="F:ATP binding"/>
    <property type="evidence" value="ECO:0007669"/>
    <property type="project" value="UniProtKB-KW"/>
</dbReference>
<dbReference type="Gene3D" id="3.40.50.300">
    <property type="entry name" value="P-loop containing nucleotide triphosphate hydrolases"/>
    <property type="match status" value="1"/>
</dbReference>
<dbReference type="PROSITE" id="PS50893">
    <property type="entry name" value="ABC_TRANSPORTER_2"/>
    <property type="match status" value="1"/>
</dbReference>
<reference evidence="7 8" key="1">
    <citation type="submission" date="2016-10" db="EMBL/GenBank/DDBJ databases">
        <authorList>
            <person name="de Groot N.N."/>
        </authorList>
    </citation>
    <scope>NUCLEOTIDE SEQUENCE [LARGE SCALE GENOMIC DNA]</scope>
    <source>
        <strain evidence="7 8">ATCC 700224</strain>
    </source>
</reference>
<dbReference type="SUPFAM" id="SSF52540">
    <property type="entry name" value="P-loop containing nucleoside triphosphate hydrolases"/>
    <property type="match status" value="1"/>
</dbReference>
<keyword evidence="1" id="KW-0813">Transport</keyword>
<dbReference type="AlphaFoldDB" id="A0A1G7EFF7"/>
<keyword evidence="2" id="KW-0547">Nucleotide-binding</keyword>
<dbReference type="InterPro" id="IPR027417">
    <property type="entry name" value="P-loop_NTPase"/>
</dbReference>
<dbReference type="CDD" id="cd03235">
    <property type="entry name" value="ABC_Metallic_Cations"/>
    <property type="match status" value="1"/>
</dbReference>
<dbReference type="PANTHER" id="PTHR42734">
    <property type="entry name" value="METAL TRANSPORT SYSTEM ATP-BINDING PROTEIN TM_0124-RELATED"/>
    <property type="match status" value="1"/>
</dbReference>
<organism evidence="7 8">
    <name type="scientific">Rhodospira trueperi</name>
    <dbReference type="NCBI Taxonomy" id="69960"/>
    <lineage>
        <taxon>Bacteria</taxon>
        <taxon>Pseudomonadati</taxon>
        <taxon>Pseudomonadota</taxon>
        <taxon>Alphaproteobacteria</taxon>
        <taxon>Rhodospirillales</taxon>
        <taxon>Rhodospirillaceae</taxon>
        <taxon>Rhodospira</taxon>
    </lineage>
</organism>
<name>A0A1G7EFF7_9PROT</name>
<dbReference type="Pfam" id="PF00005">
    <property type="entry name" value="ABC_tran"/>
    <property type="match status" value="1"/>
</dbReference>
<gene>
    <name evidence="7" type="ORF">SAMN05421720_10947</name>
</gene>
<dbReference type="SMART" id="SM00382">
    <property type="entry name" value="AAA"/>
    <property type="match status" value="1"/>
</dbReference>
<dbReference type="STRING" id="69960.SAMN05421720_10947"/>
<evidence type="ECO:0000313" key="7">
    <source>
        <dbReference type="EMBL" id="SDE62400.1"/>
    </source>
</evidence>
<keyword evidence="3 7" id="KW-0067">ATP-binding</keyword>
<dbReference type="Proteomes" id="UP000199412">
    <property type="component" value="Unassembled WGS sequence"/>
</dbReference>
<dbReference type="RefSeq" id="WP_092786751.1">
    <property type="nucleotide sequence ID" value="NZ_FNAP01000009.1"/>
</dbReference>
<dbReference type="PROSITE" id="PS00211">
    <property type="entry name" value="ABC_TRANSPORTER_1"/>
    <property type="match status" value="1"/>
</dbReference>
<dbReference type="InterPro" id="IPR017871">
    <property type="entry name" value="ABC_transporter-like_CS"/>
</dbReference>
<evidence type="ECO:0000313" key="8">
    <source>
        <dbReference type="Proteomes" id="UP000199412"/>
    </source>
</evidence>
<evidence type="ECO:0000256" key="5">
    <source>
        <dbReference type="ARBA" id="ARBA00023065"/>
    </source>
</evidence>
<keyword evidence="8" id="KW-1185">Reference proteome</keyword>
<keyword evidence="4" id="KW-0862">Zinc</keyword>
<accession>A0A1G7EFF7</accession>